<accession>A0A2P2NSD7</accession>
<reference evidence="1" key="1">
    <citation type="submission" date="2018-02" db="EMBL/GenBank/DDBJ databases">
        <title>Rhizophora mucronata_Transcriptome.</title>
        <authorList>
            <person name="Meera S.P."/>
            <person name="Sreeshan A."/>
            <person name="Augustine A."/>
        </authorList>
    </citation>
    <scope>NUCLEOTIDE SEQUENCE</scope>
    <source>
        <tissue evidence="1">Leaf</tissue>
    </source>
</reference>
<dbReference type="AlphaFoldDB" id="A0A2P2NSD7"/>
<organism evidence="1">
    <name type="scientific">Rhizophora mucronata</name>
    <name type="common">Asiatic mangrove</name>
    <dbReference type="NCBI Taxonomy" id="61149"/>
    <lineage>
        <taxon>Eukaryota</taxon>
        <taxon>Viridiplantae</taxon>
        <taxon>Streptophyta</taxon>
        <taxon>Embryophyta</taxon>
        <taxon>Tracheophyta</taxon>
        <taxon>Spermatophyta</taxon>
        <taxon>Magnoliopsida</taxon>
        <taxon>eudicotyledons</taxon>
        <taxon>Gunneridae</taxon>
        <taxon>Pentapetalae</taxon>
        <taxon>rosids</taxon>
        <taxon>fabids</taxon>
        <taxon>Malpighiales</taxon>
        <taxon>Rhizophoraceae</taxon>
        <taxon>Rhizophora</taxon>
    </lineage>
</organism>
<sequence>MFKHLKQWWAISYSKMSRKESQRMEKAFHTDYTHRLAN</sequence>
<evidence type="ECO:0000313" key="1">
    <source>
        <dbReference type="EMBL" id="MBX45311.1"/>
    </source>
</evidence>
<name>A0A2P2NSD7_RHIMU</name>
<protein>
    <submittedName>
        <fullName evidence="1">Uncharacterized protein</fullName>
    </submittedName>
</protein>
<dbReference type="EMBL" id="GGEC01064827">
    <property type="protein sequence ID" value="MBX45311.1"/>
    <property type="molecule type" value="Transcribed_RNA"/>
</dbReference>
<proteinExistence type="predicted"/>